<dbReference type="SUPFAM" id="SSF55658">
    <property type="entry name" value="L9 N-domain-like"/>
    <property type="match status" value="1"/>
</dbReference>
<dbReference type="Gene3D" id="3.40.5.10">
    <property type="entry name" value="Ribosomal protein L9, N-terminal domain"/>
    <property type="match status" value="1"/>
</dbReference>
<sequence>MKVIFLADVKGKGKKGDIKEVASGYAQNYLIKNGLAKEATRSSVSELQGQKKAQQKQEAEIKQEAETLKEKIEAEGFNVEIKAKSGEDGRLFGSIPSKQIADALTKQHKIKVDKRKMDLAQPIRALGFTNVPIKLHQEVTATLKVHVVEE</sequence>
<dbReference type="Pfam" id="PF03948">
    <property type="entry name" value="Ribosomal_L9_C"/>
    <property type="match status" value="1"/>
</dbReference>
<dbReference type="AlphaFoldDB" id="A0A430AG65"/>
<dbReference type="InterPro" id="IPR020070">
    <property type="entry name" value="Ribosomal_bL9_N"/>
</dbReference>
<evidence type="ECO:0000256" key="9">
    <source>
        <dbReference type="SAM" id="Coils"/>
    </source>
</evidence>
<gene>
    <name evidence="8" type="primary">rplI</name>
    <name evidence="11" type="ORF">CBF30_06320</name>
</gene>
<dbReference type="NCBIfam" id="TIGR00158">
    <property type="entry name" value="L9"/>
    <property type="match status" value="1"/>
</dbReference>
<dbReference type="InterPro" id="IPR036791">
    <property type="entry name" value="Ribosomal_bL9_C_sf"/>
</dbReference>
<dbReference type="OrthoDB" id="9788336at2"/>
<comment type="function">
    <text evidence="1 8">Binds to the 23S rRNA.</text>
</comment>
<dbReference type="GO" id="GO:0019843">
    <property type="term" value="F:rRNA binding"/>
    <property type="evidence" value="ECO:0007669"/>
    <property type="project" value="UniProtKB-UniRule"/>
</dbReference>
<name>A0A430AG65_9ENTE</name>
<dbReference type="InterPro" id="IPR036935">
    <property type="entry name" value="Ribosomal_bL9_N_sf"/>
</dbReference>
<evidence type="ECO:0000256" key="8">
    <source>
        <dbReference type="HAMAP-Rule" id="MF_00503"/>
    </source>
</evidence>
<organism evidence="11 12">
    <name type="scientific">Vagococcus entomophilus</name>
    <dbReference type="NCBI Taxonomy" id="1160095"/>
    <lineage>
        <taxon>Bacteria</taxon>
        <taxon>Bacillati</taxon>
        <taxon>Bacillota</taxon>
        <taxon>Bacilli</taxon>
        <taxon>Lactobacillales</taxon>
        <taxon>Enterococcaceae</taxon>
        <taxon>Vagococcus</taxon>
    </lineage>
</organism>
<dbReference type="Gene3D" id="3.10.430.100">
    <property type="entry name" value="Ribosomal protein L9, C-terminal domain"/>
    <property type="match status" value="1"/>
</dbReference>
<dbReference type="PROSITE" id="PS00651">
    <property type="entry name" value="RIBOSOMAL_L9"/>
    <property type="match status" value="1"/>
</dbReference>
<evidence type="ECO:0000256" key="4">
    <source>
        <dbReference type="ARBA" id="ARBA00022884"/>
    </source>
</evidence>
<evidence type="ECO:0000313" key="11">
    <source>
        <dbReference type="EMBL" id="RSU06873.1"/>
    </source>
</evidence>
<keyword evidence="6 8" id="KW-0687">Ribonucleoprotein</keyword>
<dbReference type="GO" id="GO:0003735">
    <property type="term" value="F:structural constituent of ribosome"/>
    <property type="evidence" value="ECO:0007669"/>
    <property type="project" value="InterPro"/>
</dbReference>
<evidence type="ECO:0000256" key="7">
    <source>
        <dbReference type="ARBA" id="ARBA00035292"/>
    </source>
</evidence>
<evidence type="ECO:0000313" key="12">
    <source>
        <dbReference type="Proteomes" id="UP000288669"/>
    </source>
</evidence>
<evidence type="ECO:0000256" key="2">
    <source>
        <dbReference type="ARBA" id="ARBA00010605"/>
    </source>
</evidence>
<keyword evidence="9" id="KW-0175">Coiled coil</keyword>
<dbReference type="GO" id="GO:1990904">
    <property type="term" value="C:ribonucleoprotein complex"/>
    <property type="evidence" value="ECO:0007669"/>
    <property type="project" value="UniProtKB-KW"/>
</dbReference>
<keyword evidence="5 8" id="KW-0689">Ribosomal protein</keyword>
<dbReference type="InterPro" id="IPR000244">
    <property type="entry name" value="Ribosomal_bL9"/>
</dbReference>
<feature type="domain" description="Ribosomal protein L9" evidence="10">
    <location>
        <begin position="13"/>
        <end position="40"/>
    </location>
</feature>
<evidence type="ECO:0000256" key="1">
    <source>
        <dbReference type="ARBA" id="ARBA00003058"/>
    </source>
</evidence>
<dbReference type="InterPro" id="IPR020594">
    <property type="entry name" value="Ribosomal_bL9_bac/chp"/>
</dbReference>
<keyword evidence="3 8" id="KW-0699">rRNA-binding</keyword>
<comment type="caution">
    <text evidence="11">The sequence shown here is derived from an EMBL/GenBank/DDBJ whole genome shotgun (WGS) entry which is preliminary data.</text>
</comment>
<protein>
    <recommendedName>
        <fullName evidence="7 8">Large ribosomal subunit protein bL9</fullName>
    </recommendedName>
</protein>
<keyword evidence="12" id="KW-1185">Reference proteome</keyword>
<accession>A0A430AG65</accession>
<dbReference type="RefSeq" id="WP_126823923.1">
    <property type="nucleotide sequence ID" value="NZ_JBHLWU010000002.1"/>
</dbReference>
<feature type="coiled-coil region" evidence="9">
    <location>
        <begin position="44"/>
        <end position="74"/>
    </location>
</feature>
<dbReference type="FunFam" id="3.40.5.10:FF:000002">
    <property type="entry name" value="50S ribosomal protein L9"/>
    <property type="match status" value="1"/>
</dbReference>
<dbReference type="PANTHER" id="PTHR21368">
    <property type="entry name" value="50S RIBOSOMAL PROTEIN L9"/>
    <property type="match status" value="1"/>
</dbReference>
<dbReference type="EMBL" id="NGJZ01000002">
    <property type="protein sequence ID" value="RSU06873.1"/>
    <property type="molecule type" value="Genomic_DNA"/>
</dbReference>
<dbReference type="GO" id="GO:0006412">
    <property type="term" value="P:translation"/>
    <property type="evidence" value="ECO:0007669"/>
    <property type="project" value="UniProtKB-UniRule"/>
</dbReference>
<dbReference type="InterPro" id="IPR020069">
    <property type="entry name" value="Ribosomal_bL9_C"/>
</dbReference>
<dbReference type="GO" id="GO:0005840">
    <property type="term" value="C:ribosome"/>
    <property type="evidence" value="ECO:0007669"/>
    <property type="project" value="UniProtKB-KW"/>
</dbReference>
<reference evidence="11 12" key="1">
    <citation type="submission" date="2017-05" db="EMBL/GenBank/DDBJ databases">
        <title>Vagococcus spp. assemblies.</title>
        <authorList>
            <person name="Gulvik C.A."/>
        </authorList>
    </citation>
    <scope>NUCLEOTIDE SEQUENCE [LARGE SCALE GENOMIC DNA]</scope>
    <source>
        <strain evidence="11 12">DSM 24756</strain>
    </source>
</reference>
<dbReference type="InterPro" id="IPR009027">
    <property type="entry name" value="Ribosomal_bL9/RNase_H1_N"/>
</dbReference>
<dbReference type="SUPFAM" id="SSF55653">
    <property type="entry name" value="Ribosomal protein L9 C-domain"/>
    <property type="match status" value="1"/>
</dbReference>
<evidence type="ECO:0000256" key="6">
    <source>
        <dbReference type="ARBA" id="ARBA00023274"/>
    </source>
</evidence>
<keyword evidence="4 8" id="KW-0694">RNA-binding</keyword>
<dbReference type="HAMAP" id="MF_00503">
    <property type="entry name" value="Ribosomal_bL9"/>
    <property type="match status" value="1"/>
</dbReference>
<proteinExistence type="inferred from homology"/>
<evidence type="ECO:0000256" key="5">
    <source>
        <dbReference type="ARBA" id="ARBA00022980"/>
    </source>
</evidence>
<dbReference type="FunFam" id="3.10.430.100:FF:000002">
    <property type="entry name" value="50S ribosomal protein L9"/>
    <property type="match status" value="1"/>
</dbReference>
<dbReference type="Pfam" id="PF01281">
    <property type="entry name" value="Ribosomal_L9_N"/>
    <property type="match status" value="1"/>
</dbReference>
<dbReference type="Proteomes" id="UP000288669">
    <property type="component" value="Unassembled WGS sequence"/>
</dbReference>
<evidence type="ECO:0000256" key="3">
    <source>
        <dbReference type="ARBA" id="ARBA00022730"/>
    </source>
</evidence>
<evidence type="ECO:0000259" key="10">
    <source>
        <dbReference type="PROSITE" id="PS00651"/>
    </source>
</evidence>
<comment type="similarity">
    <text evidence="2 8">Belongs to the bacterial ribosomal protein bL9 family.</text>
</comment>